<comment type="catalytic activity">
    <reaction evidence="9 10">
        <text>L-arginyl-[protein] + NAD(+) = N(omega)-(ADP-D-ribosyl)-L-arginyl-[protein] + nicotinamide + H(+)</text>
        <dbReference type="Rhea" id="RHEA:19149"/>
        <dbReference type="Rhea" id="RHEA-COMP:10532"/>
        <dbReference type="Rhea" id="RHEA-COMP:15087"/>
        <dbReference type="ChEBI" id="CHEBI:15378"/>
        <dbReference type="ChEBI" id="CHEBI:17154"/>
        <dbReference type="ChEBI" id="CHEBI:29965"/>
        <dbReference type="ChEBI" id="CHEBI:57540"/>
        <dbReference type="ChEBI" id="CHEBI:142554"/>
        <dbReference type="EC" id="2.4.2.31"/>
    </reaction>
</comment>
<sequence>MATSIDVNPRLKEGIQDEPKQLLQPISGYEDEPLLSLEEACKPLEKIIDKELQQNIMIAKMNSTEPEDELSQDESASIHLYTMEWKVHDNSLYAMLNRTLRLADRRKLQPWFRYLKLFLTAFFRLPPSKYGTVWRGIPEDLSSLYPKGKQFTWWGVSSCSSSISVLESSQYAGTSGARTMFSIETNSGRLIRPHSYFKHEDEILLPPGIYLEVIDKFSSADGLNIIHLREISPPYKMLADPFDLSELKQALPQPQPSSSTSSSQKKQEKNSSTNVPSKSSAHLSTENATSILAEKSEKVQVTTPENNSVYSNKKLQCKGRACIKCGHCRDWYWCQDKHKKSYTKRNDATCTRRRYLAYPRAVYESEFYADRGSDYCHDHAGEADSKLCQCDDNQS</sequence>
<comment type="similarity">
    <text evidence="2 10">Belongs to the Arg-specific ADP-ribosyltransferase family.</text>
</comment>
<evidence type="ECO:0000256" key="10">
    <source>
        <dbReference type="RuleBase" id="RU361228"/>
    </source>
</evidence>
<evidence type="ECO:0000256" key="11">
    <source>
        <dbReference type="SAM" id="MobiDB-lite"/>
    </source>
</evidence>
<dbReference type="Gene3D" id="3.90.176.10">
    <property type="entry name" value="Toxin ADP-ribosyltransferase, Chain A, domain 1"/>
    <property type="match status" value="1"/>
</dbReference>
<name>A0A818RN80_9BILA</name>
<dbReference type="GO" id="GO:0106274">
    <property type="term" value="F:NAD+-protein-arginine ADP-ribosyltransferase activity"/>
    <property type="evidence" value="ECO:0007669"/>
    <property type="project" value="UniProtKB-EC"/>
</dbReference>
<evidence type="ECO:0000256" key="9">
    <source>
        <dbReference type="ARBA" id="ARBA00047597"/>
    </source>
</evidence>
<keyword evidence="5 10" id="KW-0328">Glycosyltransferase</keyword>
<dbReference type="PANTHER" id="PTHR10339:SF25">
    <property type="entry name" value="SECRETED EXOENZYME S"/>
    <property type="match status" value="1"/>
</dbReference>
<proteinExistence type="inferred from homology"/>
<evidence type="ECO:0000256" key="1">
    <source>
        <dbReference type="ARBA" id="ARBA00004613"/>
    </source>
</evidence>
<evidence type="ECO:0000256" key="2">
    <source>
        <dbReference type="ARBA" id="ARBA00009558"/>
    </source>
</evidence>
<dbReference type="EMBL" id="CAJNON010000247">
    <property type="protein sequence ID" value="CAF1139141.1"/>
    <property type="molecule type" value="Genomic_DNA"/>
</dbReference>
<keyword evidence="6 10" id="KW-0808">Transferase</keyword>
<protein>
    <recommendedName>
        <fullName evidence="10">NAD(P)(+)--arginine ADP-ribosyltransferase</fullName>
        <ecNumber evidence="10">2.4.2.31</ecNumber>
    </recommendedName>
    <alternativeName>
        <fullName evidence="10">Mono(ADP-ribosyl)transferase</fullName>
    </alternativeName>
</protein>
<dbReference type="Proteomes" id="UP000663845">
    <property type="component" value="Unassembled WGS sequence"/>
</dbReference>
<evidence type="ECO:0000256" key="5">
    <source>
        <dbReference type="ARBA" id="ARBA00022676"/>
    </source>
</evidence>
<dbReference type="PANTHER" id="PTHR10339">
    <property type="entry name" value="ADP-RIBOSYLTRANSFERASE"/>
    <property type="match status" value="1"/>
</dbReference>
<dbReference type="EMBL" id="CAJOAZ010000485">
    <property type="protein sequence ID" value="CAF3660089.1"/>
    <property type="molecule type" value="Genomic_DNA"/>
</dbReference>
<dbReference type="SUPFAM" id="SSF56399">
    <property type="entry name" value="ADP-ribosylation"/>
    <property type="match status" value="1"/>
</dbReference>
<dbReference type="OrthoDB" id="423533at2759"/>
<comment type="subcellular location">
    <subcellularLocation>
        <location evidence="1">Secreted</location>
    </subcellularLocation>
</comment>
<gene>
    <name evidence="12" type="ORF">JYZ213_LOCUS21429</name>
    <name evidence="15" type="ORF">OKA104_LOCUS20024</name>
    <name evidence="14" type="ORF">OXD698_LOCUS9541</name>
    <name evidence="13" type="ORF">VCS650_LOCUS22166</name>
</gene>
<keyword evidence="8" id="KW-0843">Virulence</keyword>
<dbReference type="EMBL" id="CAJNOG010000234">
    <property type="protein sequence ID" value="CAF1101874.1"/>
    <property type="molecule type" value="Genomic_DNA"/>
</dbReference>
<comment type="caution">
    <text evidence="14">The sequence shown here is derived from an EMBL/GenBank/DDBJ whole genome shotgun (WGS) entry which is preliminary data.</text>
</comment>
<dbReference type="Proteomes" id="UP000663844">
    <property type="component" value="Unassembled WGS sequence"/>
</dbReference>
<dbReference type="Proteomes" id="UP000663881">
    <property type="component" value="Unassembled WGS sequence"/>
</dbReference>
<reference evidence="14" key="1">
    <citation type="submission" date="2021-02" db="EMBL/GenBank/DDBJ databases">
        <authorList>
            <person name="Nowell W R."/>
        </authorList>
    </citation>
    <scope>NUCLEOTIDE SEQUENCE</scope>
</reference>
<evidence type="ECO:0000313" key="16">
    <source>
        <dbReference type="Proteomes" id="UP000663844"/>
    </source>
</evidence>
<keyword evidence="10" id="KW-0520">NAD</keyword>
<accession>A0A818RN80</accession>
<feature type="compositionally biased region" description="Low complexity" evidence="11">
    <location>
        <begin position="256"/>
        <end position="274"/>
    </location>
</feature>
<dbReference type="GO" id="GO:0090729">
    <property type="term" value="F:toxin activity"/>
    <property type="evidence" value="ECO:0007669"/>
    <property type="project" value="UniProtKB-KW"/>
</dbReference>
<feature type="region of interest" description="Disordered" evidence="11">
    <location>
        <begin position="250"/>
        <end position="285"/>
    </location>
</feature>
<dbReference type="AlphaFoldDB" id="A0A818RN80"/>
<dbReference type="EC" id="2.4.2.31" evidence="10"/>
<evidence type="ECO:0000313" key="13">
    <source>
        <dbReference type="EMBL" id="CAF1139141.1"/>
    </source>
</evidence>
<keyword evidence="10" id="KW-0521">NADP</keyword>
<evidence type="ECO:0000313" key="15">
    <source>
        <dbReference type="EMBL" id="CAF3826644.1"/>
    </source>
</evidence>
<dbReference type="GO" id="GO:0016779">
    <property type="term" value="F:nucleotidyltransferase activity"/>
    <property type="evidence" value="ECO:0007669"/>
    <property type="project" value="UniProtKB-KW"/>
</dbReference>
<evidence type="ECO:0000256" key="4">
    <source>
        <dbReference type="ARBA" id="ARBA00022656"/>
    </source>
</evidence>
<dbReference type="EMBL" id="CAJOAY010001316">
    <property type="protein sequence ID" value="CAF3826644.1"/>
    <property type="molecule type" value="Genomic_DNA"/>
</dbReference>
<keyword evidence="3" id="KW-0964">Secreted</keyword>
<evidence type="ECO:0000256" key="6">
    <source>
        <dbReference type="ARBA" id="ARBA00022679"/>
    </source>
</evidence>
<keyword evidence="4" id="KW-0800">Toxin</keyword>
<evidence type="ECO:0000256" key="3">
    <source>
        <dbReference type="ARBA" id="ARBA00022525"/>
    </source>
</evidence>
<dbReference type="InterPro" id="IPR050999">
    <property type="entry name" value="ADP-ribosyltransferase_ARG"/>
</dbReference>
<dbReference type="InterPro" id="IPR000768">
    <property type="entry name" value="ART"/>
</dbReference>
<evidence type="ECO:0000256" key="8">
    <source>
        <dbReference type="ARBA" id="ARBA00023026"/>
    </source>
</evidence>
<dbReference type="GO" id="GO:0003950">
    <property type="term" value="F:NAD+ poly-ADP-ribosyltransferase activity"/>
    <property type="evidence" value="ECO:0007669"/>
    <property type="project" value="TreeGrafter"/>
</dbReference>
<feature type="compositionally biased region" description="Polar residues" evidence="11">
    <location>
        <begin position="275"/>
        <end position="285"/>
    </location>
</feature>
<dbReference type="Pfam" id="PF01129">
    <property type="entry name" value="ART"/>
    <property type="match status" value="1"/>
</dbReference>
<evidence type="ECO:0000313" key="14">
    <source>
        <dbReference type="EMBL" id="CAF3660089.1"/>
    </source>
</evidence>
<evidence type="ECO:0000256" key="7">
    <source>
        <dbReference type="ARBA" id="ARBA00022695"/>
    </source>
</evidence>
<keyword evidence="7" id="KW-0548">Nucleotidyltransferase</keyword>
<organism evidence="14 16">
    <name type="scientific">Adineta steineri</name>
    <dbReference type="NCBI Taxonomy" id="433720"/>
    <lineage>
        <taxon>Eukaryota</taxon>
        <taxon>Metazoa</taxon>
        <taxon>Spiralia</taxon>
        <taxon>Gnathifera</taxon>
        <taxon>Rotifera</taxon>
        <taxon>Eurotatoria</taxon>
        <taxon>Bdelloidea</taxon>
        <taxon>Adinetida</taxon>
        <taxon>Adinetidae</taxon>
        <taxon>Adineta</taxon>
    </lineage>
</organism>
<dbReference type="Proteomes" id="UP000663891">
    <property type="component" value="Unassembled WGS sequence"/>
</dbReference>
<evidence type="ECO:0000313" key="12">
    <source>
        <dbReference type="EMBL" id="CAF1101874.1"/>
    </source>
</evidence>
<dbReference type="GO" id="GO:0005576">
    <property type="term" value="C:extracellular region"/>
    <property type="evidence" value="ECO:0007669"/>
    <property type="project" value="UniProtKB-SubCell"/>
</dbReference>
<dbReference type="PROSITE" id="PS51996">
    <property type="entry name" value="TR_MART"/>
    <property type="match status" value="1"/>
</dbReference>